<dbReference type="GO" id="GO:0016740">
    <property type="term" value="F:transferase activity"/>
    <property type="evidence" value="ECO:0007669"/>
    <property type="project" value="UniProtKB-KW"/>
</dbReference>
<protein>
    <submittedName>
        <fullName evidence="2">ARAD1D07810p</fullName>
    </submittedName>
</protein>
<dbReference type="AlphaFoldDB" id="A0A060TEI4"/>
<dbReference type="PANTHER" id="PTHR43861">
    <property type="entry name" value="TRANS-ACONITATE 2-METHYLTRANSFERASE-RELATED"/>
    <property type="match status" value="1"/>
</dbReference>
<dbReference type="InterPro" id="IPR029063">
    <property type="entry name" value="SAM-dependent_MTases_sf"/>
</dbReference>
<dbReference type="Gene3D" id="3.40.50.150">
    <property type="entry name" value="Vaccinia Virus protein VP39"/>
    <property type="match status" value="1"/>
</dbReference>
<proteinExistence type="predicted"/>
<evidence type="ECO:0000313" key="2">
    <source>
        <dbReference type="EMBL" id="CDP37277.1"/>
    </source>
</evidence>
<gene>
    <name evidence="2" type="ORF">GNLVRS02_ARAD1D07810g</name>
</gene>
<dbReference type="EMBL" id="HG937694">
    <property type="protein sequence ID" value="CDP37277.1"/>
    <property type="molecule type" value="Genomic_DNA"/>
</dbReference>
<dbReference type="PANTHER" id="PTHR43861:SF3">
    <property type="entry name" value="PUTATIVE (AFU_ORTHOLOGUE AFUA_2G14390)-RELATED"/>
    <property type="match status" value="1"/>
</dbReference>
<dbReference type="Pfam" id="PF13489">
    <property type="entry name" value="Methyltransf_23"/>
    <property type="match status" value="1"/>
</dbReference>
<reference evidence="2" key="2">
    <citation type="submission" date="2014-06" db="EMBL/GenBank/DDBJ databases">
        <title>The complete genome of Blastobotrys (Arxula) adeninivorans LS3 - a yeast of biotechnological interest.</title>
        <authorList>
            <person name="Kunze G."/>
            <person name="Gaillardin C."/>
            <person name="Czernicka M."/>
            <person name="Durrens P."/>
            <person name="Martin T."/>
            <person name="Boer E."/>
            <person name="Gabaldon T."/>
            <person name="Cruz J."/>
            <person name="Talla E."/>
            <person name="Marck C."/>
            <person name="Goffeau A."/>
            <person name="Barbe V."/>
            <person name="Baret P."/>
            <person name="Baronian K."/>
            <person name="Beier S."/>
            <person name="Bleykasten C."/>
            <person name="Bode R."/>
            <person name="Casaregola S."/>
            <person name="Despons L."/>
            <person name="Fairhead C."/>
            <person name="Giersberg M."/>
            <person name="Gierski P."/>
            <person name="Hahnel U."/>
            <person name="Hartmann A."/>
            <person name="Jankowska D."/>
            <person name="Jubin C."/>
            <person name="Jung P."/>
            <person name="Lafontaine I."/>
            <person name="Leh-Louis V."/>
            <person name="Lemaire M."/>
            <person name="Marcet-Houben M."/>
            <person name="Mascher M."/>
            <person name="Morel G."/>
            <person name="Richard G.-F."/>
            <person name="Riechen J."/>
            <person name="Sacerdot C."/>
            <person name="Sarkar A."/>
            <person name="Savel G."/>
            <person name="Schacherer J."/>
            <person name="Sherman D."/>
            <person name="Straub M.-L."/>
            <person name="Stein N."/>
            <person name="Thierry A."/>
            <person name="Trautwein-Schult A."/>
            <person name="Westhof E."/>
            <person name="Worch S."/>
            <person name="Dujon B."/>
            <person name="Souciet J.-L."/>
            <person name="Wincker P."/>
            <person name="Scholz U."/>
            <person name="Neuveglise N."/>
        </authorList>
    </citation>
    <scope>NUCLEOTIDE SEQUENCE</scope>
    <source>
        <strain evidence="2">LS3</strain>
    </source>
</reference>
<keyword evidence="1" id="KW-0808">Transferase</keyword>
<sequence>MAITSSPLVSTASSCRGLLSKCIKEPLSNHPTIYPKYTMNEANRKAYNKERARVFDWLSWRANSRVCMREILQMSVDGPAVVHHPKEFDTHREDLSQSIENVDSFWDKETTRVLDVACGAGNNARDALPFVKEVVGVDISQDMVNAFEDRVPNSRAHVIDFAAETGEQLGQFDAAYSVVAFHHIADYATVTKNVASRLKSGGRLYIIDFIKGGSSPHSQAHSGAHGVAMTENEAQQEGVAHIHGFTVESLKTTMEKAGLHNVHALTGVRNFCWMNQEEIDSINMDQQRVNQLPAKEIDGSIERVMPFDYVLVVGVKP</sequence>
<evidence type="ECO:0000256" key="1">
    <source>
        <dbReference type="ARBA" id="ARBA00022679"/>
    </source>
</evidence>
<dbReference type="PhylomeDB" id="A0A060TEI4"/>
<dbReference type="SUPFAM" id="SSF53335">
    <property type="entry name" value="S-adenosyl-L-methionine-dependent methyltransferases"/>
    <property type="match status" value="1"/>
</dbReference>
<dbReference type="CDD" id="cd02440">
    <property type="entry name" value="AdoMet_MTases"/>
    <property type="match status" value="1"/>
</dbReference>
<accession>A0A060TEI4</accession>
<reference evidence="2" key="1">
    <citation type="submission" date="2014-02" db="EMBL/GenBank/DDBJ databases">
        <authorList>
            <person name="Genoscope - CEA"/>
        </authorList>
    </citation>
    <scope>NUCLEOTIDE SEQUENCE</scope>
    <source>
        <strain evidence="2">LS3</strain>
    </source>
</reference>
<organism evidence="2">
    <name type="scientific">Blastobotrys adeninivorans</name>
    <name type="common">Yeast</name>
    <name type="synonym">Arxula adeninivorans</name>
    <dbReference type="NCBI Taxonomy" id="409370"/>
    <lineage>
        <taxon>Eukaryota</taxon>
        <taxon>Fungi</taxon>
        <taxon>Dikarya</taxon>
        <taxon>Ascomycota</taxon>
        <taxon>Saccharomycotina</taxon>
        <taxon>Dipodascomycetes</taxon>
        <taxon>Dipodascales</taxon>
        <taxon>Trichomonascaceae</taxon>
        <taxon>Blastobotrys</taxon>
    </lineage>
</organism>
<name>A0A060TEI4_BLAAD</name>